<dbReference type="InterPro" id="IPR002931">
    <property type="entry name" value="Transglutaminase-like"/>
</dbReference>
<gene>
    <name evidence="2" type="ORF">FNL39_104332</name>
</gene>
<feature type="domain" description="Transglutaminase-like" evidence="1">
    <location>
        <begin position="55"/>
        <end position="158"/>
    </location>
</feature>
<keyword evidence="3" id="KW-1185">Reference proteome</keyword>
<dbReference type="PANTHER" id="PTHR33490">
    <property type="entry name" value="BLR5614 PROTEIN-RELATED"/>
    <property type="match status" value="1"/>
</dbReference>
<protein>
    <submittedName>
        <fullName evidence="2">Transglutaminase superfamily protein</fullName>
    </submittedName>
</protein>
<dbReference type="SUPFAM" id="SSF54001">
    <property type="entry name" value="Cysteine proteinases"/>
    <property type="match status" value="1"/>
</dbReference>
<reference evidence="2 3" key="1">
    <citation type="submission" date="2019-07" db="EMBL/GenBank/DDBJ databases">
        <title>Genomic Encyclopedia of Type Strains, Phase IV (KMG-IV): sequencing the most valuable type-strain genomes for metagenomic binning, comparative biology and taxonomic classification.</title>
        <authorList>
            <person name="Goeker M."/>
        </authorList>
    </citation>
    <scope>NUCLEOTIDE SEQUENCE [LARGE SCALE GENOMIC DNA]</scope>
    <source>
        <strain evidence="2 3">DSM 44831</strain>
    </source>
</reference>
<dbReference type="PANTHER" id="PTHR33490:SF3">
    <property type="entry name" value="CONSERVED INTEGRAL MEMBRANE PROTEIN"/>
    <property type="match status" value="1"/>
</dbReference>
<accession>A0ABQ6YMB6</accession>
<organism evidence="2 3">
    <name type="scientific">Nocardia caishijiensis</name>
    <dbReference type="NCBI Taxonomy" id="184756"/>
    <lineage>
        <taxon>Bacteria</taxon>
        <taxon>Bacillati</taxon>
        <taxon>Actinomycetota</taxon>
        <taxon>Actinomycetes</taxon>
        <taxon>Mycobacteriales</taxon>
        <taxon>Nocardiaceae</taxon>
        <taxon>Nocardia</taxon>
    </lineage>
</organism>
<proteinExistence type="predicted"/>
<dbReference type="EMBL" id="VMSD01000004">
    <property type="protein sequence ID" value="KAF0846910.1"/>
    <property type="molecule type" value="Genomic_DNA"/>
</dbReference>
<comment type="caution">
    <text evidence="2">The sequence shown here is derived from an EMBL/GenBank/DDBJ whole genome shotgun (WGS) entry which is preliminary data.</text>
</comment>
<dbReference type="InterPro" id="IPR038765">
    <property type="entry name" value="Papain-like_cys_pep_sf"/>
</dbReference>
<sequence>MTTHPRVRETEVPTDSGGQYISAVTQQSWVPEARSPQAYLDGDSIIQLDDDAVTAVARDLRRTAPDDVDFARAAFNWVRDEVDHSYDIQDPRVTLTAGEVARERVGLCYAKSHLLTALLRSAGIPTGLCYQKLTDGDGHVLHGLVAVHLDGGWHRQDPRGNKEGITAEFSLTEERLAWSVDPTLGEIDYPQVLVAPAASVVKTLRDAEPGRSILDIALPTSLAGHDIG</sequence>
<evidence type="ECO:0000313" key="3">
    <source>
        <dbReference type="Proteomes" id="UP000798951"/>
    </source>
</evidence>
<name>A0ABQ6YMB6_9NOCA</name>
<dbReference type="Pfam" id="PF01841">
    <property type="entry name" value="Transglut_core"/>
    <property type="match status" value="1"/>
</dbReference>
<dbReference type="Gene3D" id="3.10.620.30">
    <property type="match status" value="1"/>
</dbReference>
<evidence type="ECO:0000259" key="1">
    <source>
        <dbReference type="Pfam" id="PF01841"/>
    </source>
</evidence>
<evidence type="ECO:0000313" key="2">
    <source>
        <dbReference type="EMBL" id="KAF0846910.1"/>
    </source>
</evidence>
<dbReference type="Proteomes" id="UP000798951">
    <property type="component" value="Unassembled WGS sequence"/>
</dbReference>